<reference evidence="1 2" key="1">
    <citation type="journal article" date="2022" name="New Phytol.">
        <title>Ecological generalism drives hyperdiversity of secondary metabolite gene clusters in xylarialean endophytes.</title>
        <authorList>
            <person name="Franco M.E.E."/>
            <person name="Wisecaver J.H."/>
            <person name="Arnold A.E."/>
            <person name="Ju Y.M."/>
            <person name="Slot J.C."/>
            <person name="Ahrendt S."/>
            <person name="Moore L.P."/>
            <person name="Eastman K.E."/>
            <person name="Scott K."/>
            <person name="Konkel Z."/>
            <person name="Mondo S.J."/>
            <person name="Kuo A."/>
            <person name="Hayes R.D."/>
            <person name="Haridas S."/>
            <person name="Andreopoulos B."/>
            <person name="Riley R."/>
            <person name="LaButti K."/>
            <person name="Pangilinan J."/>
            <person name="Lipzen A."/>
            <person name="Amirebrahimi M."/>
            <person name="Yan J."/>
            <person name="Adam C."/>
            <person name="Keymanesh K."/>
            <person name="Ng V."/>
            <person name="Louie K."/>
            <person name="Northen T."/>
            <person name="Drula E."/>
            <person name="Henrissat B."/>
            <person name="Hsieh H.M."/>
            <person name="Youens-Clark K."/>
            <person name="Lutzoni F."/>
            <person name="Miadlikowska J."/>
            <person name="Eastwood D.C."/>
            <person name="Hamelin R.C."/>
            <person name="Grigoriev I.V."/>
            <person name="U'Ren J.M."/>
        </authorList>
    </citation>
    <scope>NUCLEOTIDE SEQUENCE [LARGE SCALE GENOMIC DNA]</scope>
    <source>
        <strain evidence="1 2">ER1909</strain>
    </source>
</reference>
<dbReference type="Proteomes" id="UP001497680">
    <property type="component" value="Unassembled WGS sequence"/>
</dbReference>
<sequence>MEANAVVGRFNFIKRLGLYKTIKPYSIAIEIESWSGNVPRSNFQQDSVDVSVEDIRGREDQFTFDQNGFALLEFNSSMMYEDFEDTRKLEDLYAQELGACLLQYFEAKSVRVFSILVRRRHPEFPNIEVRRTAQAVQPASRVHIDATPQALRELMAELETHEGTPHHRSGRFIYLNVWKPLRGPLHDWPLAFCDARTVDKQDLEQHDHIFPHSPNAPSSPRNIVRENHIVYHNQSQKWYYLSGQLPSELLLFRQVDSEDNQGVPHTAFQLSRDSSEGPIVPRESVEARVIVYLD</sequence>
<dbReference type="EMBL" id="MU394291">
    <property type="protein sequence ID" value="KAI6090329.1"/>
    <property type="molecule type" value="Genomic_DNA"/>
</dbReference>
<evidence type="ECO:0000313" key="2">
    <source>
        <dbReference type="Proteomes" id="UP001497680"/>
    </source>
</evidence>
<comment type="caution">
    <text evidence="1">The sequence shown here is derived from an EMBL/GenBank/DDBJ whole genome shotgun (WGS) entry which is preliminary data.</text>
</comment>
<evidence type="ECO:0000313" key="1">
    <source>
        <dbReference type="EMBL" id="KAI6090329.1"/>
    </source>
</evidence>
<keyword evidence="2" id="KW-1185">Reference proteome</keyword>
<name>A0ACC0DCL2_9PEZI</name>
<accession>A0ACC0DCL2</accession>
<gene>
    <name evidence="1" type="ORF">F4821DRAFT_229084</name>
</gene>
<proteinExistence type="predicted"/>
<organism evidence="1 2">
    <name type="scientific">Hypoxylon rubiginosum</name>
    <dbReference type="NCBI Taxonomy" id="110542"/>
    <lineage>
        <taxon>Eukaryota</taxon>
        <taxon>Fungi</taxon>
        <taxon>Dikarya</taxon>
        <taxon>Ascomycota</taxon>
        <taxon>Pezizomycotina</taxon>
        <taxon>Sordariomycetes</taxon>
        <taxon>Xylariomycetidae</taxon>
        <taxon>Xylariales</taxon>
        <taxon>Hypoxylaceae</taxon>
        <taxon>Hypoxylon</taxon>
    </lineage>
</organism>
<protein>
    <submittedName>
        <fullName evidence="1">Uncharacterized protein</fullName>
    </submittedName>
</protein>